<organism evidence="2 3">
    <name type="scientific">Candidatus Muproteobacteria bacterium RBG_16_64_11</name>
    <dbReference type="NCBI Taxonomy" id="1817758"/>
    <lineage>
        <taxon>Bacteria</taxon>
        <taxon>Pseudomonadati</taxon>
        <taxon>Pseudomonadota</taxon>
        <taxon>Candidatus Muproteobacteria</taxon>
    </lineage>
</organism>
<dbReference type="InterPro" id="IPR058548">
    <property type="entry name" value="MlaB-like_STAS"/>
</dbReference>
<reference evidence="2 3" key="1">
    <citation type="journal article" date="2016" name="Nat. Commun.">
        <title>Thousands of microbial genomes shed light on interconnected biogeochemical processes in an aquifer system.</title>
        <authorList>
            <person name="Anantharaman K."/>
            <person name="Brown C.T."/>
            <person name="Hug L.A."/>
            <person name="Sharon I."/>
            <person name="Castelle C.J."/>
            <person name="Probst A.J."/>
            <person name="Thomas B.C."/>
            <person name="Singh A."/>
            <person name="Wilkins M.J."/>
            <person name="Karaoz U."/>
            <person name="Brodie E.L."/>
            <person name="Williams K.H."/>
            <person name="Hubbard S.S."/>
            <person name="Banfield J.F."/>
        </authorList>
    </citation>
    <scope>NUCLEOTIDE SEQUENCE [LARGE SCALE GENOMIC DNA]</scope>
</reference>
<dbReference type="STRING" id="1817758.A2150_05490"/>
<dbReference type="EMBL" id="MFSS01000096">
    <property type="protein sequence ID" value="OGI42178.1"/>
    <property type="molecule type" value="Genomic_DNA"/>
</dbReference>
<dbReference type="AlphaFoldDB" id="A0A1F6TAL2"/>
<sequence>MTAAVASDAGPPGRQTLSGELTFATVPDLYHVSLAWFTEESLSVDFAQVGKADSAGLALMTEWLRLAREKNCRVEFLNIPEQVQEFIRVSGLQDVLLKAGPG</sequence>
<name>A0A1F6TAL2_9PROT</name>
<dbReference type="Proteomes" id="UP000177925">
    <property type="component" value="Unassembled WGS sequence"/>
</dbReference>
<comment type="caution">
    <text evidence="2">The sequence shown here is derived from an EMBL/GenBank/DDBJ whole genome shotgun (WGS) entry which is preliminary data.</text>
</comment>
<dbReference type="PANTHER" id="PTHR35849">
    <property type="entry name" value="BLR2341 PROTEIN"/>
    <property type="match status" value="1"/>
</dbReference>
<evidence type="ECO:0000259" key="1">
    <source>
        <dbReference type="PROSITE" id="PS50801"/>
    </source>
</evidence>
<dbReference type="Pfam" id="PF13466">
    <property type="entry name" value="STAS_2"/>
    <property type="match status" value="1"/>
</dbReference>
<dbReference type="InterPro" id="IPR002645">
    <property type="entry name" value="STAS_dom"/>
</dbReference>
<protein>
    <recommendedName>
        <fullName evidence="1">STAS domain-containing protein</fullName>
    </recommendedName>
</protein>
<dbReference type="CDD" id="cd07043">
    <property type="entry name" value="STAS_anti-anti-sigma_factors"/>
    <property type="match status" value="1"/>
</dbReference>
<feature type="domain" description="STAS" evidence="1">
    <location>
        <begin position="17"/>
        <end position="102"/>
    </location>
</feature>
<proteinExistence type="predicted"/>
<dbReference type="PROSITE" id="PS50801">
    <property type="entry name" value="STAS"/>
    <property type="match status" value="1"/>
</dbReference>
<evidence type="ECO:0000313" key="3">
    <source>
        <dbReference type="Proteomes" id="UP000177925"/>
    </source>
</evidence>
<evidence type="ECO:0000313" key="2">
    <source>
        <dbReference type="EMBL" id="OGI42178.1"/>
    </source>
</evidence>
<dbReference type="SUPFAM" id="SSF52091">
    <property type="entry name" value="SpoIIaa-like"/>
    <property type="match status" value="1"/>
</dbReference>
<dbReference type="Gene3D" id="3.30.750.24">
    <property type="entry name" value="STAS domain"/>
    <property type="match status" value="1"/>
</dbReference>
<dbReference type="PANTHER" id="PTHR35849:SF1">
    <property type="entry name" value="INTERMEMBRANE PHOSPHOLIPID TRANSPORT SYSTEM BINDING PROTEIN MLAB"/>
    <property type="match status" value="1"/>
</dbReference>
<gene>
    <name evidence="2" type="ORF">A2150_05490</name>
</gene>
<accession>A0A1F6TAL2</accession>
<dbReference type="InterPro" id="IPR052746">
    <property type="entry name" value="MlaB_ABC_Transporter"/>
</dbReference>
<dbReference type="InterPro" id="IPR036513">
    <property type="entry name" value="STAS_dom_sf"/>
</dbReference>